<dbReference type="AlphaFoldDB" id="A0AAW4W631"/>
<comment type="caution">
    <text evidence="3">The sequence shown here is derived from an EMBL/GenBank/DDBJ whole genome shotgun (WGS) entry which is preliminary data.</text>
</comment>
<feature type="transmembrane region" description="Helical" evidence="2">
    <location>
        <begin position="685"/>
        <end position="705"/>
    </location>
</feature>
<organism evidence="3 4">
    <name type="scientific">Agathobaculum butyriciproducens</name>
    <dbReference type="NCBI Taxonomy" id="1628085"/>
    <lineage>
        <taxon>Bacteria</taxon>
        <taxon>Bacillati</taxon>
        <taxon>Bacillota</taxon>
        <taxon>Clostridia</taxon>
        <taxon>Eubacteriales</taxon>
        <taxon>Butyricicoccaceae</taxon>
        <taxon>Agathobaculum</taxon>
    </lineage>
</organism>
<keyword evidence="2" id="KW-1133">Transmembrane helix</keyword>
<name>A0AAW4W631_9FIRM</name>
<keyword evidence="2" id="KW-0472">Membrane</keyword>
<evidence type="ECO:0000256" key="2">
    <source>
        <dbReference type="SAM" id="Phobius"/>
    </source>
</evidence>
<feature type="transmembrane region" description="Helical" evidence="2">
    <location>
        <begin position="711"/>
        <end position="731"/>
    </location>
</feature>
<accession>A0AAW4W631</accession>
<feature type="transmembrane region" description="Helical" evidence="2">
    <location>
        <begin position="244"/>
        <end position="266"/>
    </location>
</feature>
<gene>
    <name evidence="3" type="ORF">LKD22_10970</name>
</gene>
<dbReference type="GeneID" id="98659443"/>
<feature type="compositionally biased region" description="Basic residues" evidence="1">
    <location>
        <begin position="74"/>
        <end position="83"/>
    </location>
</feature>
<dbReference type="Proteomes" id="UP001298753">
    <property type="component" value="Unassembled WGS sequence"/>
</dbReference>
<reference evidence="3 4" key="1">
    <citation type="submission" date="2021-10" db="EMBL/GenBank/DDBJ databases">
        <title>Anaerobic single-cell dispensing facilitates the cultivation of human gut bacteria.</title>
        <authorList>
            <person name="Afrizal A."/>
        </authorList>
    </citation>
    <scope>NUCLEOTIDE SEQUENCE [LARGE SCALE GENOMIC DNA]</scope>
    <source>
        <strain evidence="3 4">CLA-AA-H270</strain>
    </source>
</reference>
<feature type="region of interest" description="Disordered" evidence="1">
    <location>
        <begin position="15"/>
        <end position="130"/>
    </location>
</feature>
<feature type="transmembrane region" description="Helical" evidence="2">
    <location>
        <begin position="387"/>
        <end position="407"/>
    </location>
</feature>
<feature type="transmembrane region" description="Helical" evidence="2">
    <location>
        <begin position="205"/>
        <end position="224"/>
    </location>
</feature>
<keyword evidence="4" id="KW-1185">Reference proteome</keyword>
<proteinExistence type="predicted"/>
<evidence type="ECO:0000313" key="4">
    <source>
        <dbReference type="Proteomes" id="UP001298753"/>
    </source>
</evidence>
<feature type="transmembrane region" description="Helical" evidence="2">
    <location>
        <begin position="306"/>
        <end position="322"/>
    </location>
</feature>
<dbReference type="EMBL" id="JAJEPX010000043">
    <property type="protein sequence ID" value="MCC2177638.1"/>
    <property type="molecule type" value="Genomic_DNA"/>
</dbReference>
<keyword evidence="2" id="KW-0812">Transmembrane</keyword>
<evidence type="ECO:0000313" key="3">
    <source>
        <dbReference type="EMBL" id="MCC2177638.1"/>
    </source>
</evidence>
<sequence>MDRKDDMDLESLKNMLSDVPDTDEFDLDSIIAEVSGQAPAKAAEPKITAEPEKPVEPQPAPAAETKAEEPKTAPRNKKDKTAKKAAETAAAAAEHESVEEAREARIAAREQKMEERERRTAQKIAERQARREAKLAEKEAAEKAAEQQEIVEEAAAEEASRKASISRKQARAARIAADQAEEEEDIKLVDPETAMHAARRRSGILSFRSLLVLILAAAAAYLSFAPSFEALPLPVVLDILQNPTIGIGALAALQILALLIGIDVFGNGFSSLLHGRPARGTLVSFAALASLLHCASLLVFPDQGGVAVPYTAVSILLLYAEMREARGRSLAQARSYRAVCEAEQPLAVYSHYDSEIDACNAVKCPLYDASSFLTEIERPDTVDRFSLIYTPIALALAIILSLVASFNCGEPVRFFWAFSAILSVSAPVGLLCAFGASYKNTASRLLRSGAAIAGARQANLLRGTEKVMLLENDLFPTGSIELEAIDNLGRITDEQILGCAAALTESAGLELGRVLTDITKERFGITFTARDVRLVEGGVTGAVGTSRIVLGTAALMVKMGIPIESGHKGQINMYLVVDNALAGVLTMRYQTTKNTYKAMRLMRRMHMNAVLAVRDFNISPAMIEEEFDLRRGFADQPDPAGVDRLLNPNYAKGDAPAAILTREGAGPFMQVLRGADKLAGAVRSALTLGTFAGLLGMLIVFYLLYQNAADALPVMNILLYQLIWYIPVFIITQQTR</sequence>
<feature type="transmembrane region" description="Helical" evidence="2">
    <location>
        <begin position="413"/>
        <end position="438"/>
    </location>
</feature>
<protein>
    <submittedName>
        <fullName evidence="3">Uncharacterized protein</fullName>
    </submittedName>
</protein>
<feature type="compositionally biased region" description="Basic and acidic residues" evidence="1">
    <location>
        <begin position="93"/>
        <end position="130"/>
    </location>
</feature>
<feature type="transmembrane region" description="Helical" evidence="2">
    <location>
        <begin position="278"/>
        <end position="300"/>
    </location>
</feature>
<dbReference type="RefSeq" id="WP_227601099.1">
    <property type="nucleotide sequence ID" value="NZ_JAJEPX010000043.1"/>
</dbReference>
<evidence type="ECO:0000256" key="1">
    <source>
        <dbReference type="SAM" id="MobiDB-lite"/>
    </source>
</evidence>
<feature type="compositionally biased region" description="Basic and acidic residues" evidence="1">
    <location>
        <begin position="43"/>
        <end position="55"/>
    </location>
</feature>